<evidence type="ECO:0000313" key="2">
    <source>
        <dbReference type="EMBL" id="OJD27373.1"/>
    </source>
</evidence>
<proteinExistence type="predicted"/>
<sequence length="234" mass="25720">MPTPASPAPTQPPQPSASPCSSSQPPPKPTQPLSPKSTEQSPNPASPPQSLMPNRALSCTCKHASRSASTTGPRLQASCRASARTKPWCAVCKVPGGANVGWSARAVLRDKEVFGGDVEVFSPGRWLEWRESSNGESNGEKEAERLNRMERTVELVFGQGKWGCLGKPISLLEINKVLVELFTPPLRLRHPQPRASDGYVQLWRVNAEEFVYEDITADRYHKRGLVRMVRCGHE</sequence>
<dbReference type="InterPro" id="IPR050121">
    <property type="entry name" value="Cytochrome_P450_monoxygenase"/>
</dbReference>
<dbReference type="Proteomes" id="UP000242791">
    <property type="component" value="Unassembled WGS sequence"/>
</dbReference>
<dbReference type="OrthoDB" id="3934656at2759"/>
<dbReference type="Gene3D" id="1.10.630.10">
    <property type="entry name" value="Cytochrome P450"/>
    <property type="match status" value="1"/>
</dbReference>
<dbReference type="GO" id="GO:0016705">
    <property type="term" value="F:oxidoreductase activity, acting on paired donors, with incorporation or reduction of molecular oxygen"/>
    <property type="evidence" value="ECO:0007669"/>
    <property type="project" value="InterPro"/>
</dbReference>
<evidence type="ECO:0008006" key="4">
    <source>
        <dbReference type="Google" id="ProtNLM"/>
    </source>
</evidence>
<feature type="compositionally biased region" description="Polar residues" evidence="1">
    <location>
        <begin position="39"/>
        <end position="52"/>
    </location>
</feature>
<dbReference type="InterPro" id="IPR036396">
    <property type="entry name" value="Cyt_P450_sf"/>
</dbReference>
<dbReference type="GO" id="GO:0005506">
    <property type="term" value="F:iron ion binding"/>
    <property type="evidence" value="ECO:0007669"/>
    <property type="project" value="InterPro"/>
</dbReference>
<dbReference type="VEuPathDB" id="FungiDB:ACJ73_01237"/>
<dbReference type="PANTHER" id="PTHR24305:SF168">
    <property type="entry name" value="P450, PUTATIVE (EUROFUNG)-RELATED"/>
    <property type="match status" value="1"/>
</dbReference>
<protein>
    <recommendedName>
        <fullName evidence="4">Cytochrome P450</fullName>
    </recommendedName>
</protein>
<feature type="region of interest" description="Disordered" evidence="1">
    <location>
        <begin position="1"/>
        <end position="54"/>
    </location>
</feature>
<dbReference type="AlphaFoldDB" id="A0A1J9RIC3"/>
<dbReference type="SUPFAM" id="SSF48264">
    <property type="entry name" value="Cytochrome P450"/>
    <property type="match status" value="1"/>
</dbReference>
<feature type="compositionally biased region" description="Pro residues" evidence="1">
    <location>
        <begin position="1"/>
        <end position="16"/>
    </location>
</feature>
<dbReference type="InterPro" id="IPR001128">
    <property type="entry name" value="Cyt_P450"/>
</dbReference>
<dbReference type="PANTHER" id="PTHR24305">
    <property type="entry name" value="CYTOCHROME P450"/>
    <property type="match status" value="1"/>
</dbReference>
<accession>A0A1J9RIC3</accession>
<dbReference type="EMBL" id="LGTZ01000107">
    <property type="protein sequence ID" value="OJD27373.1"/>
    <property type="molecule type" value="Genomic_DNA"/>
</dbReference>
<dbReference type="GO" id="GO:0004497">
    <property type="term" value="F:monooxygenase activity"/>
    <property type="evidence" value="ECO:0007669"/>
    <property type="project" value="InterPro"/>
</dbReference>
<dbReference type="GO" id="GO:0020037">
    <property type="term" value="F:heme binding"/>
    <property type="evidence" value="ECO:0007669"/>
    <property type="project" value="InterPro"/>
</dbReference>
<keyword evidence="3" id="KW-1185">Reference proteome</keyword>
<evidence type="ECO:0000313" key="3">
    <source>
        <dbReference type="Proteomes" id="UP000242791"/>
    </source>
</evidence>
<organism evidence="2 3">
    <name type="scientific">Blastomyces percursus</name>
    <dbReference type="NCBI Taxonomy" id="1658174"/>
    <lineage>
        <taxon>Eukaryota</taxon>
        <taxon>Fungi</taxon>
        <taxon>Dikarya</taxon>
        <taxon>Ascomycota</taxon>
        <taxon>Pezizomycotina</taxon>
        <taxon>Eurotiomycetes</taxon>
        <taxon>Eurotiomycetidae</taxon>
        <taxon>Onygenales</taxon>
        <taxon>Ajellomycetaceae</taxon>
        <taxon>Blastomyces</taxon>
    </lineage>
</organism>
<dbReference type="Pfam" id="PF00067">
    <property type="entry name" value="p450"/>
    <property type="match status" value="1"/>
</dbReference>
<gene>
    <name evidence="2" type="ORF">ACJ73_01237</name>
</gene>
<name>A0A1J9RIC3_9EURO</name>
<reference evidence="2 3" key="1">
    <citation type="submission" date="2015-08" db="EMBL/GenBank/DDBJ databases">
        <title>Emmonsia species relationships and genome sequence.</title>
        <authorList>
            <person name="Cuomo C.A."/>
            <person name="Schwartz I.S."/>
            <person name="Kenyon C."/>
            <person name="De Hoog G.S."/>
            <person name="Govender N.P."/>
            <person name="Botha A."/>
            <person name="Moreno L."/>
            <person name="De Vries M."/>
            <person name="Munoz J.F."/>
            <person name="Stielow J.B."/>
        </authorList>
    </citation>
    <scope>NUCLEOTIDE SEQUENCE [LARGE SCALE GENOMIC DNA]</scope>
    <source>
        <strain evidence="2 3">EI222</strain>
    </source>
</reference>
<comment type="caution">
    <text evidence="2">The sequence shown here is derived from an EMBL/GenBank/DDBJ whole genome shotgun (WGS) entry which is preliminary data.</text>
</comment>
<evidence type="ECO:0000256" key="1">
    <source>
        <dbReference type="SAM" id="MobiDB-lite"/>
    </source>
</evidence>
<dbReference type="STRING" id="1658174.A0A1J9RIC3"/>